<keyword evidence="4" id="KW-1133">Transmembrane helix</keyword>
<evidence type="ECO:0000256" key="3">
    <source>
        <dbReference type="ARBA" id="ARBA00022692"/>
    </source>
</evidence>
<dbReference type="AlphaFoldDB" id="A0A914VAN7"/>
<dbReference type="GO" id="GO:0016020">
    <property type="term" value="C:membrane"/>
    <property type="evidence" value="ECO:0007669"/>
    <property type="project" value="UniProtKB-SubCell"/>
</dbReference>
<dbReference type="Proteomes" id="UP000887566">
    <property type="component" value="Unplaced"/>
</dbReference>
<proteinExistence type="inferred from homology"/>
<organism evidence="7 8">
    <name type="scientific">Plectus sambesii</name>
    <dbReference type="NCBI Taxonomy" id="2011161"/>
    <lineage>
        <taxon>Eukaryota</taxon>
        <taxon>Metazoa</taxon>
        <taxon>Ecdysozoa</taxon>
        <taxon>Nematoda</taxon>
        <taxon>Chromadorea</taxon>
        <taxon>Plectida</taxon>
        <taxon>Plectina</taxon>
        <taxon>Plectoidea</taxon>
        <taxon>Plectidae</taxon>
        <taxon>Plectus</taxon>
    </lineage>
</organism>
<dbReference type="InterPro" id="IPR007248">
    <property type="entry name" value="Mpv17_PMP22"/>
</dbReference>
<sequence>MMSCPKWIETFLKRAFSQKYLIVTNTVSCSSLLGAGDFLQQKIGWSTKSGTEGYDWKRTARVAALGLVLGPMNHHWYRLLDGRIRGRTGKDIATKVAADFAVSPIFACTFITGVAVLEGKGPSTALMEYRNKFFKILTLDVCVWPPTQVFNFWLVPPQGRVIYISTVQLLYNVFMSYIKHT</sequence>
<comment type="similarity">
    <text evidence="2 6">Belongs to the peroxisomal membrane protein PXMP2/4 family.</text>
</comment>
<evidence type="ECO:0000313" key="7">
    <source>
        <dbReference type="Proteomes" id="UP000887566"/>
    </source>
</evidence>
<keyword evidence="5" id="KW-0472">Membrane</keyword>
<comment type="subcellular location">
    <subcellularLocation>
        <location evidence="1">Membrane</location>
        <topology evidence="1">Multi-pass membrane protein</topology>
    </subcellularLocation>
</comment>
<evidence type="ECO:0000256" key="2">
    <source>
        <dbReference type="ARBA" id="ARBA00006824"/>
    </source>
</evidence>
<evidence type="ECO:0000256" key="1">
    <source>
        <dbReference type="ARBA" id="ARBA00004141"/>
    </source>
</evidence>
<dbReference type="WBParaSite" id="PSAMB.scaffold1747size41522.g14671.t1">
    <property type="protein sequence ID" value="PSAMB.scaffold1747size41522.g14671.t1"/>
    <property type="gene ID" value="PSAMB.scaffold1747size41522.g14671"/>
</dbReference>
<evidence type="ECO:0000256" key="6">
    <source>
        <dbReference type="RuleBase" id="RU363053"/>
    </source>
</evidence>
<protein>
    <submittedName>
        <fullName evidence="8">Mpv17-like protein 2</fullName>
    </submittedName>
</protein>
<dbReference type="Pfam" id="PF04117">
    <property type="entry name" value="Mpv17_PMP22"/>
    <property type="match status" value="1"/>
</dbReference>
<dbReference type="GO" id="GO:0061668">
    <property type="term" value="P:mitochondrial ribosome assembly"/>
    <property type="evidence" value="ECO:0007669"/>
    <property type="project" value="TreeGrafter"/>
</dbReference>
<keyword evidence="7" id="KW-1185">Reference proteome</keyword>
<evidence type="ECO:0000256" key="5">
    <source>
        <dbReference type="ARBA" id="ARBA00023136"/>
    </source>
</evidence>
<reference evidence="8" key="1">
    <citation type="submission" date="2022-11" db="UniProtKB">
        <authorList>
            <consortium name="WormBaseParasite"/>
        </authorList>
    </citation>
    <scope>IDENTIFICATION</scope>
</reference>
<dbReference type="PANTHER" id="PTHR11266">
    <property type="entry name" value="PEROXISOMAL MEMBRANE PROTEIN 2, PXMP2 MPV17"/>
    <property type="match status" value="1"/>
</dbReference>
<dbReference type="PANTHER" id="PTHR11266:SF8">
    <property type="entry name" value="MPV17-LIKE PROTEIN 2"/>
    <property type="match status" value="1"/>
</dbReference>
<name>A0A914VAN7_9BILA</name>
<dbReference type="GO" id="GO:0005739">
    <property type="term" value="C:mitochondrion"/>
    <property type="evidence" value="ECO:0007669"/>
    <property type="project" value="TreeGrafter"/>
</dbReference>
<keyword evidence="3" id="KW-0812">Transmembrane</keyword>
<evidence type="ECO:0000256" key="4">
    <source>
        <dbReference type="ARBA" id="ARBA00022989"/>
    </source>
</evidence>
<accession>A0A914VAN7</accession>
<evidence type="ECO:0000313" key="8">
    <source>
        <dbReference type="WBParaSite" id="PSAMB.scaffold1747size41522.g14671.t1"/>
    </source>
</evidence>